<keyword evidence="2" id="KW-1185">Reference proteome</keyword>
<sequence>MTEAFWREPSQTIVKKKGILMYDRGKLTKAIPSSTGDYLFSEVGSGISPLVVVGTIFDITEYLYKIRQKSIVNKIKETPEIYMSISQYKPEKQFESIYSIGDNIITLSRSALSYVPSPSSTIGDFLNNETTFLLILKELFNKTKEFKEAKGKMLSKEILYLRLHYLQNDKALKESKDILLGEGSITLESLLFKLYKIFFNVYKDKK</sequence>
<name>A0ABP0EUW0_9RICK</name>
<evidence type="ECO:0000313" key="2">
    <source>
        <dbReference type="Proteomes" id="UP001314181"/>
    </source>
</evidence>
<protein>
    <submittedName>
        <fullName evidence="1">Uncharacterized protein</fullName>
    </submittedName>
</protein>
<proteinExistence type="predicted"/>
<comment type="caution">
    <text evidence="1">The sequence shown here is derived from an EMBL/GenBank/DDBJ whole genome shotgun (WGS) entry which is preliminary data.</text>
</comment>
<gene>
    <name evidence="1" type="ORF">CAXC1_220072</name>
</gene>
<dbReference type="EMBL" id="CAWVOK010000014">
    <property type="protein sequence ID" value="CAK8162806.1"/>
    <property type="molecule type" value="Genomic_DNA"/>
</dbReference>
<dbReference type="RefSeq" id="WP_338363827.1">
    <property type="nucleotide sequence ID" value="NZ_CAWVOK010000014.1"/>
</dbReference>
<accession>A0ABP0EUW0</accession>
<dbReference type="Proteomes" id="UP001314181">
    <property type="component" value="Unassembled WGS sequence"/>
</dbReference>
<evidence type="ECO:0000313" key="1">
    <source>
        <dbReference type="EMBL" id="CAK8162806.1"/>
    </source>
</evidence>
<reference evidence="1 2" key="1">
    <citation type="submission" date="2024-01" db="EMBL/GenBank/DDBJ databases">
        <authorList>
            <person name="Kunselman E."/>
        </authorList>
    </citation>
    <scope>NUCLEOTIDE SEQUENCE [LARGE SCALE GENOMIC DNA]</scope>
    <source>
        <strain evidence="1">2 abalone samples</strain>
    </source>
</reference>
<organism evidence="1 2">
    <name type="scientific">Candidatus Xenohaliotis californiensis</name>
    <dbReference type="NCBI Taxonomy" id="84677"/>
    <lineage>
        <taxon>Bacteria</taxon>
        <taxon>Pseudomonadati</taxon>
        <taxon>Pseudomonadota</taxon>
        <taxon>Alphaproteobacteria</taxon>
        <taxon>Rickettsiales</taxon>
        <taxon>Anaplasmataceae</taxon>
        <taxon>Candidatus Xenohaliotis</taxon>
    </lineage>
</organism>